<gene>
    <name evidence="1" type="ORF">SAMN05444406_11042</name>
</gene>
<dbReference type="Proteomes" id="UP000198577">
    <property type="component" value="Unassembled WGS sequence"/>
</dbReference>
<accession>A0A1I5V8Q7</accession>
<sequence>MDAGPSNLPKSINEIGYRGGGAFYCLCFPFNKNLNMFWH</sequence>
<reference evidence="1 2" key="1">
    <citation type="submission" date="2016-10" db="EMBL/GenBank/DDBJ databases">
        <authorList>
            <person name="de Groot N.N."/>
        </authorList>
    </citation>
    <scope>NUCLEOTIDE SEQUENCE [LARGE SCALE GENOMIC DNA]</scope>
    <source>
        <strain evidence="1 2">DSM 20678</strain>
    </source>
</reference>
<proteinExistence type="predicted"/>
<dbReference type="EMBL" id="FOXR01000010">
    <property type="protein sequence ID" value="SFQ03879.1"/>
    <property type="molecule type" value="Genomic_DNA"/>
</dbReference>
<organism evidence="1 2">
    <name type="scientific">Caldicoprobacter faecalis</name>
    <dbReference type="NCBI Taxonomy" id="937334"/>
    <lineage>
        <taxon>Bacteria</taxon>
        <taxon>Bacillati</taxon>
        <taxon>Bacillota</taxon>
        <taxon>Clostridia</taxon>
        <taxon>Caldicoprobacterales</taxon>
        <taxon>Caldicoprobacteraceae</taxon>
        <taxon>Caldicoprobacter</taxon>
    </lineage>
</organism>
<dbReference type="STRING" id="937334.SAMN05444406_11042"/>
<name>A0A1I5V8Q7_9FIRM</name>
<evidence type="ECO:0000313" key="1">
    <source>
        <dbReference type="EMBL" id="SFQ03879.1"/>
    </source>
</evidence>
<protein>
    <submittedName>
        <fullName evidence="1">Uncharacterized protein</fullName>
    </submittedName>
</protein>
<evidence type="ECO:0000313" key="2">
    <source>
        <dbReference type="Proteomes" id="UP000198577"/>
    </source>
</evidence>
<keyword evidence="2" id="KW-1185">Reference proteome</keyword>
<dbReference type="AlphaFoldDB" id="A0A1I5V8Q7"/>